<dbReference type="GO" id="GO:0005829">
    <property type="term" value="C:cytosol"/>
    <property type="evidence" value="ECO:0007669"/>
    <property type="project" value="TreeGrafter"/>
</dbReference>
<dbReference type="OrthoDB" id="504078at2"/>
<dbReference type="InterPro" id="IPR000821">
    <property type="entry name" value="Ala_racemase"/>
</dbReference>
<name>A0A151AQZ1_9CLOT</name>
<organism evidence="5 6">
    <name type="scientific">Clostridium tepidiprofundi DSM 19306</name>
    <dbReference type="NCBI Taxonomy" id="1121338"/>
    <lineage>
        <taxon>Bacteria</taxon>
        <taxon>Bacillati</taxon>
        <taxon>Bacillota</taxon>
        <taxon>Clostridia</taxon>
        <taxon>Eubacteriales</taxon>
        <taxon>Clostridiaceae</taxon>
        <taxon>Clostridium</taxon>
    </lineage>
</organism>
<evidence type="ECO:0000313" key="6">
    <source>
        <dbReference type="Proteomes" id="UP000075531"/>
    </source>
</evidence>
<dbReference type="GO" id="GO:0008784">
    <property type="term" value="F:alanine racemase activity"/>
    <property type="evidence" value="ECO:0007669"/>
    <property type="project" value="TreeGrafter"/>
</dbReference>
<dbReference type="AlphaFoldDB" id="A0A151AQZ1"/>
<keyword evidence="2" id="KW-0663">Pyridoxal phosphate</keyword>
<evidence type="ECO:0000259" key="4">
    <source>
        <dbReference type="Pfam" id="PF01168"/>
    </source>
</evidence>
<dbReference type="InterPro" id="IPR001608">
    <property type="entry name" value="Ala_racemase_N"/>
</dbReference>
<dbReference type="SUPFAM" id="SSF51419">
    <property type="entry name" value="PLP-binding barrel"/>
    <property type="match status" value="1"/>
</dbReference>
<protein>
    <submittedName>
        <fullName evidence="5">Alanine racemase</fullName>
    </submittedName>
</protein>
<dbReference type="CDD" id="cd06815">
    <property type="entry name" value="PLPDE_III_AR_like_1"/>
    <property type="match status" value="1"/>
</dbReference>
<dbReference type="RefSeq" id="WP_084364991.1">
    <property type="nucleotide sequence ID" value="NZ_LTBA01000081.1"/>
</dbReference>
<comment type="cofactor">
    <cofactor evidence="1">
        <name>pyridoxal 5'-phosphate</name>
        <dbReference type="ChEBI" id="CHEBI:597326"/>
    </cofactor>
</comment>
<keyword evidence="3" id="KW-0413">Isomerase</keyword>
<feature type="domain" description="Alanine racemase N-terminal" evidence="4">
    <location>
        <begin position="8"/>
        <end position="225"/>
    </location>
</feature>
<evidence type="ECO:0000313" key="5">
    <source>
        <dbReference type="EMBL" id="KYH30058.1"/>
    </source>
</evidence>
<dbReference type="PANTHER" id="PTHR30511:SF3">
    <property type="entry name" value="LYSINE RACEMASE"/>
    <property type="match status" value="1"/>
</dbReference>
<dbReference type="EMBL" id="LTBA01000081">
    <property type="protein sequence ID" value="KYH30058.1"/>
    <property type="molecule type" value="Genomic_DNA"/>
</dbReference>
<dbReference type="PANTHER" id="PTHR30511">
    <property type="entry name" value="ALANINE RACEMASE"/>
    <property type="match status" value="1"/>
</dbReference>
<dbReference type="STRING" id="1121338.CLTEP_26840"/>
<reference evidence="5 6" key="1">
    <citation type="submission" date="2016-02" db="EMBL/GenBank/DDBJ databases">
        <title>Genome sequence of Clostridium tepidiprofundi DSM 19306.</title>
        <authorList>
            <person name="Poehlein A."/>
            <person name="Daniel R."/>
        </authorList>
    </citation>
    <scope>NUCLEOTIDE SEQUENCE [LARGE SCALE GENOMIC DNA]</scope>
    <source>
        <strain evidence="5 6">DSM 19306</strain>
    </source>
</reference>
<accession>A0A151AQZ1</accession>
<dbReference type="PATRIC" id="fig|1121338.3.peg.2803"/>
<sequence>MSYPRIKINLSKIKHNTTTMVNRCRERNIYVAGVTKMCSGDPVIAKVLVDSGVNLLADSRVLNLKRLEKFNVPKMLIRIPMKSNVKEIVKYSDICLLSEYELAKSISSEALKQNKKYKVILMVDLGDLREGLYYDEKIYEIAENIIKLKGITLYGIGANLSCYGGVEPTRENLNRLVYIKRQIYRRFNVDIEIISGGASGSTNLFDKDEIPKEINQLRLGVSLFLGLGLNDEPIEGLIYDAFTLEAEIVEVQMKPSKSIGKIGVTAFGEDSYFEDKGKRLRAICAIGGQDVNHIDIRPIDHKCEILGSSSDHLLLDITESDVQYKVCDTIEFNLNYRGSLFAMTSEYIYREYV</sequence>
<gene>
    <name evidence="5" type="ORF">CLTEP_26840</name>
</gene>
<dbReference type="Proteomes" id="UP000075531">
    <property type="component" value="Unassembled WGS sequence"/>
</dbReference>
<evidence type="ECO:0000256" key="3">
    <source>
        <dbReference type="ARBA" id="ARBA00023235"/>
    </source>
</evidence>
<evidence type="ECO:0000256" key="1">
    <source>
        <dbReference type="ARBA" id="ARBA00001933"/>
    </source>
</evidence>
<dbReference type="InterPro" id="IPR029066">
    <property type="entry name" value="PLP-binding_barrel"/>
</dbReference>
<comment type="caution">
    <text evidence="5">The sequence shown here is derived from an EMBL/GenBank/DDBJ whole genome shotgun (WGS) entry which is preliminary data.</text>
</comment>
<dbReference type="Gene3D" id="3.20.20.10">
    <property type="entry name" value="Alanine racemase"/>
    <property type="match status" value="1"/>
</dbReference>
<evidence type="ECO:0000256" key="2">
    <source>
        <dbReference type="ARBA" id="ARBA00022898"/>
    </source>
</evidence>
<keyword evidence="6" id="KW-1185">Reference proteome</keyword>
<dbReference type="GO" id="GO:0030170">
    <property type="term" value="F:pyridoxal phosphate binding"/>
    <property type="evidence" value="ECO:0007669"/>
    <property type="project" value="TreeGrafter"/>
</dbReference>
<proteinExistence type="predicted"/>
<dbReference type="Pfam" id="PF01168">
    <property type="entry name" value="Ala_racemase_N"/>
    <property type="match status" value="1"/>
</dbReference>